<dbReference type="RefSeq" id="WP_109675672.1">
    <property type="nucleotide sequence ID" value="NZ_QGDT01000008.1"/>
</dbReference>
<dbReference type="Proteomes" id="UP000245880">
    <property type="component" value="Unassembled WGS sequence"/>
</dbReference>
<dbReference type="OrthoDB" id="963098at2"/>
<comment type="caution">
    <text evidence="1">The sequence shown here is derived from an EMBL/GenBank/DDBJ whole genome shotgun (WGS) entry which is preliminary data.</text>
</comment>
<name>A0A316AHK8_9BACT</name>
<evidence type="ECO:0000313" key="1">
    <source>
        <dbReference type="EMBL" id="PWJ57225.1"/>
    </source>
</evidence>
<accession>A0A316AHK8</accession>
<proteinExistence type="predicted"/>
<organism evidence="1 2">
    <name type="scientific">Dyadobacter jejuensis</name>
    <dbReference type="NCBI Taxonomy" id="1082580"/>
    <lineage>
        <taxon>Bacteria</taxon>
        <taxon>Pseudomonadati</taxon>
        <taxon>Bacteroidota</taxon>
        <taxon>Cytophagia</taxon>
        <taxon>Cytophagales</taxon>
        <taxon>Spirosomataceae</taxon>
        <taxon>Dyadobacter</taxon>
    </lineage>
</organism>
<dbReference type="AlphaFoldDB" id="A0A316AHK8"/>
<evidence type="ECO:0000313" key="2">
    <source>
        <dbReference type="Proteomes" id="UP000245880"/>
    </source>
</evidence>
<sequence>MRIWTMLMAVLIFGACQSEKVGELQQDVVERDAKWVNMLAADGCSWHFQVFQADSTIASLVASEASLKLIEAELGSLESSYSTTNVRLRYSRTGNKREVTCGWGTLLPMDEIKVVSIQKQ</sequence>
<gene>
    <name evidence="1" type="ORF">CLV98_108145</name>
</gene>
<reference evidence="1 2" key="1">
    <citation type="submission" date="2018-03" db="EMBL/GenBank/DDBJ databases">
        <title>Genomic Encyclopedia of Archaeal and Bacterial Type Strains, Phase II (KMG-II): from individual species to whole genera.</title>
        <authorList>
            <person name="Goeker M."/>
        </authorList>
    </citation>
    <scope>NUCLEOTIDE SEQUENCE [LARGE SCALE GENOMIC DNA]</scope>
    <source>
        <strain evidence="1 2">DSM 100346</strain>
    </source>
</reference>
<dbReference type="PROSITE" id="PS51257">
    <property type="entry name" value="PROKAR_LIPOPROTEIN"/>
    <property type="match status" value="1"/>
</dbReference>
<protein>
    <submittedName>
        <fullName evidence="1">Uncharacterized protein</fullName>
    </submittedName>
</protein>
<dbReference type="EMBL" id="QGDT01000008">
    <property type="protein sequence ID" value="PWJ57225.1"/>
    <property type="molecule type" value="Genomic_DNA"/>
</dbReference>
<keyword evidence="2" id="KW-1185">Reference proteome</keyword>